<dbReference type="InterPro" id="IPR008906">
    <property type="entry name" value="HATC_C_dom"/>
</dbReference>
<accession>A0A8H7HP37</accession>
<evidence type="ECO:0000313" key="2">
    <source>
        <dbReference type="EMBL" id="KAF8701555.1"/>
    </source>
</evidence>
<comment type="caution">
    <text evidence="2">The sequence shown here is derived from an EMBL/GenBank/DDBJ whole genome shotgun (WGS) entry which is preliminary data.</text>
</comment>
<feature type="non-terminal residue" evidence="2">
    <location>
        <position position="67"/>
    </location>
</feature>
<dbReference type="GO" id="GO:0046983">
    <property type="term" value="F:protein dimerization activity"/>
    <property type="evidence" value="ECO:0007669"/>
    <property type="project" value="InterPro"/>
</dbReference>
<dbReference type="AlphaFoldDB" id="A0A8H7HP37"/>
<organism evidence="2 3">
    <name type="scientific">Rhizoctonia solani</name>
    <dbReference type="NCBI Taxonomy" id="456999"/>
    <lineage>
        <taxon>Eukaryota</taxon>
        <taxon>Fungi</taxon>
        <taxon>Dikarya</taxon>
        <taxon>Basidiomycota</taxon>
        <taxon>Agaricomycotina</taxon>
        <taxon>Agaricomycetes</taxon>
        <taxon>Cantharellales</taxon>
        <taxon>Ceratobasidiaceae</taxon>
        <taxon>Rhizoctonia</taxon>
    </lineage>
</organism>
<evidence type="ECO:0000313" key="3">
    <source>
        <dbReference type="Proteomes" id="UP000602905"/>
    </source>
</evidence>
<proteinExistence type="predicted"/>
<sequence>MALDYLIAPATSVNAERAFSTGQLTIKHLQHNMAPETFEAKMSVGSWFGTPFLPKISNIAAIVSENM</sequence>
<reference evidence="2" key="1">
    <citation type="submission" date="2020-09" db="EMBL/GenBank/DDBJ databases">
        <title>Comparative genome analyses of four rice-infecting Rhizoctonia solani isolates reveal extensive enrichment of homogalacturonan modification genes.</title>
        <authorList>
            <person name="Lee D.-Y."/>
            <person name="Jeon J."/>
            <person name="Kim K.-T."/>
            <person name="Cheong K."/>
            <person name="Song H."/>
            <person name="Choi G."/>
            <person name="Ko J."/>
            <person name="Opiyo S.O."/>
            <person name="Zuo S."/>
            <person name="Madhav S."/>
            <person name="Lee Y.-H."/>
            <person name="Wang G.-L."/>
        </authorList>
    </citation>
    <scope>NUCLEOTIDE SEQUENCE</scope>
    <source>
        <strain evidence="2">AG1-IA WGL</strain>
    </source>
</reference>
<name>A0A8H7HP37_9AGAM</name>
<dbReference type="EMBL" id="JACYCD010000156">
    <property type="protein sequence ID" value="KAF8701555.1"/>
    <property type="molecule type" value="Genomic_DNA"/>
</dbReference>
<dbReference type="OrthoDB" id="3268424at2759"/>
<dbReference type="InterPro" id="IPR012337">
    <property type="entry name" value="RNaseH-like_sf"/>
</dbReference>
<gene>
    <name evidence="2" type="ORF">RHS03_06509</name>
</gene>
<evidence type="ECO:0000259" key="1">
    <source>
        <dbReference type="Pfam" id="PF05699"/>
    </source>
</evidence>
<dbReference type="SUPFAM" id="SSF53098">
    <property type="entry name" value="Ribonuclease H-like"/>
    <property type="match status" value="1"/>
</dbReference>
<dbReference type="Pfam" id="PF05699">
    <property type="entry name" value="Dimer_Tnp_hAT"/>
    <property type="match status" value="1"/>
</dbReference>
<feature type="domain" description="HAT C-terminal dimerisation" evidence="1">
    <location>
        <begin position="1"/>
        <end position="48"/>
    </location>
</feature>
<dbReference type="Proteomes" id="UP000602905">
    <property type="component" value="Unassembled WGS sequence"/>
</dbReference>
<protein>
    <recommendedName>
        <fullName evidence="1">HAT C-terminal dimerisation domain-containing protein</fullName>
    </recommendedName>
</protein>